<protein>
    <submittedName>
        <fullName evidence="2">Uncharacterized protein</fullName>
    </submittedName>
</protein>
<gene>
    <name evidence="2" type="ORF">KAJ71_20370</name>
</gene>
<keyword evidence="1" id="KW-0812">Transmembrane</keyword>
<reference evidence="2" key="1">
    <citation type="submission" date="2021-04" db="EMBL/GenBank/DDBJ databases">
        <title>Genome sequence of Serratia sp. arafor3.</title>
        <authorList>
            <person name="Besaury L."/>
        </authorList>
    </citation>
    <scope>NUCLEOTIDE SEQUENCE</scope>
    <source>
        <strain evidence="2">Arafor3</strain>
    </source>
</reference>
<keyword evidence="1" id="KW-0472">Membrane</keyword>
<evidence type="ECO:0000313" key="3">
    <source>
        <dbReference type="Proteomes" id="UP001165275"/>
    </source>
</evidence>
<proteinExistence type="predicted"/>
<comment type="caution">
    <text evidence="2">The sequence shown here is derived from an EMBL/GenBank/DDBJ whole genome shotgun (WGS) entry which is preliminary data.</text>
</comment>
<dbReference type="Proteomes" id="UP001165275">
    <property type="component" value="Unassembled WGS sequence"/>
</dbReference>
<dbReference type="RefSeq" id="WP_248947357.1">
    <property type="nucleotide sequence ID" value="NZ_CBCSGY010000016.1"/>
</dbReference>
<accession>A0ABT0KH55</accession>
<keyword evidence="3" id="KW-1185">Reference proteome</keyword>
<evidence type="ECO:0000256" key="1">
    <source>
        <dbReference type="SAM" id="Phobius"/>
    </source>
</evidence>
<organism evidence="2 3">
    <name type="scientific">Serratia silvae</name>
    <dbReference type="NCBI Taxonomy" id="2824122"/>
    <lineage>
        <taxon>Bacteria</taxon>
        <taxon>Pseudomonadati</taxon>
        <taxon>Pseudomonadota</taxon>
        <taxon>Gammaproteobacteria</taxon>
        <taxon>Enterobacterales</taxon>
        <taxon>Yersiniaceae</taxon>
        <taxon>Serratia</taxon>
    </lineage>
</organism>
<feature type="transmembrane region" description="Helical" evidence="1">
    <location>
        <begin position="32"/>
        <end position="56"/>
    </location>
</feature>
<sequence>MAKNHVSMPVDYVNVQPARRPVVYQSSSVPKALQIIGMMFGTVGVMTLLNAVYVLATR</sequence>
<name>A0ABT0KH55_9GAMM</name>
<keyword evidence="1" id="KW-1133">Transmembrane helix</keyword>
<dbReference type="EMBL" id="JAGQDC010000021">
    <property type="protein sequence ID" value="MCL1031353.1"/>
    <property type="molecule type" value="Genomic_DNA"/>
</dbReference>
<evidence type="ECO:0000313" key="2">
    <source>
        <dbReference type="EMBL" id="MCL1031353.1"/>
    </source>
</evidence>